<reference evidence="1 2" key="1">
    <citation type="submission" date="2021-05" db="EMBL/GenBank/DDBJ databases">
        <title>Genome Assembly of Synthetic Allotetraploid Brassica napus Reveals Homoeologous Exchanges between Subgenomes.</title>
        <authorList>
            <person name="Davis J.T."/>
        </authorList>
    </citation>
    <scope>NUCLEOTIDE SEQUENCE [LARGE SCALE GENOMIC DNA]</scope>
    <source>
        <strain evidence="2">cv. Da-Ae</strain>
        <tissue evidence="1">Seedling</tissue>
    </source>
</reference>
<protein>
    <submittedName>
        <fullName evidence="1">Uncharacterized protein</fullName>
    </submittedName>
</protein>
<dbReference type="Proteomes" id="UP000824890">
    <property type="component" value="Unassembled WGS sequence"/>
</dbReference>
<sequence length="40" mass="4491">MASVAILRAFRRREVQTASVSAFRSVYGLNRFLSDSDLEA</sequence>
<accession>A0ABQ8B6U2</accession>
<proteinExistence type="predicted"/>
<organism evidence="1 2">
    <name type="scientific">Brassica napus</name>
    <name type="common">Rape</name>
    <dbReference type="NCBI Taxonomy" id="3708"/>
    <lineage>
        <taxon>Eukaryota</taxon>
        <taxon>Viridiplantae</taxon>
        <taxon>Streptophyta</taxon>
        <taxon>Embryophyta</taxon>
        <taxon>Tracheophyta</taxon>
        <taxon>Spermatophyta</taxon>
        <taxon>Magnoliopsida</taxon>
        <taxon>eudicotyledons</taxon>
        <taxon>Gunneridae</taxon>
        <taxon>Pentapetalae</taxon>
        <taxon>rosids</taxon>
        <taxon>malvids</taxon>
        <taxon>Brassicales</taxon>
        <taxon>Brassicaceae</taxon>
        <taxon>Brassiceae</taxon>
        <taxon>Brassica</taxon>
    </lineage>
</organism>
<comment type="caution">
    <text evidence="1">The sequence shown here is derived from an EMBL/GenBank/DDBJ whole genome shotgun (WGS) entry which is preliminary data.</text>
</comment>
<evidence type="ECO:0000313" key="2">
    <source>
        <dbReference type="Proteomes" id="UP000824890"/>
    </source>
</evidence>
<evidence type="ECO:0000313" key="1">
    <source>
        <dbReference type="EMBL" id="KAH0900529.1"/>
    </source>
</evidence>
<gene>
    <name evidence="1" type="ORF">HID58_040032</name>
</gene>
<keyword evidence="2" id="KW-1185">Reference proteome</keyword>
<dbReference type="EMBL" id="JAGKQM010000011">
    <property type="protein sequence ID" value="KAH0900529.1"/>
    <property type="molecule type" value="Genomic_DNA"/>
</dbReference>
<name>A0ABQ8B6U2_BRANA</name>